<dbReference type="SMART" id="SM01325">
    <property type="entry name" value="DUF3160"/>
    <property type="match status" value="1"/>
</dbReference>
<evidence type="ECO:0000313" key="2">
    <source>
        <dbReference type="Proteomes" id="UP000825051"/>
    </source>
</evidence>
<dbReference type="RefSeq" id="WP_220162561.1">
    <property type="nucleotide sequence ID" value="NZ_CP080507.1"/>
</dbReference>
<dbReference type="KEGG" id="ole:K0B96_00440"/>
<keyword evidence="2" id="KW-1185">Reference proteome</keyword>
<sequence length="810" mass="89728">MLFLSLAVFLSSSRAAPASPAIPSEPGFPDIAQLTAPERDAALDRWIVDWRAWDDSLTPDQRRSHAIAVAVGARERAATAPKAEAPLPEALPQDEWQIVAAKRLFLTTPGRDRLAAHGLLLGRSEHRQMFEFYTSPRTPTFITSDSLLNAFHGLFEETFRDLELSRADQLRGELERVLAQVRILLGRSPFPAADLAPAWAFAQRAVGPALVILGTPLDRFDPAVRADISAEVALIRASEAVQLPAWLAPTQPEFVALDYRRMKPVGFYADDPVLADYFRAVRWLQSVPFRVQRDQEFGAIALLGYAARTKSNFGHSFFENYLDLIAPPEDRSLVDAGSLVNFDSVPSGRGWAEQLARARTELPPLRSRVRDTLQLPSPRNETLAPFHVLVAALLPDTIIFQGLLDHQQSPDSRQIPALLGSTWMTRQLAADGDRLGQTLRADVQSRLNLDDPDPSGADRSLYESYLWLLAAQFSPADPEAPPFMSGEAWSAKSAQTVLAGWAQMHHTFTLQSKIAVSTLGIHSLPAGFIEPNPTFFRRFSVFLQSAREQLTDAGGLERTSASLAASYRRQATMLEAVALEIRAGRETGGREWSSPDALAASYGAFLDFPGSETLPDELLESVSELGRADSPSRRLALIARLASGLRASAADVESKPLPPLEGHKKFMLLSARWTALQNLVARLETLVQKQLRQRNWNVEEAQFVKSYGTTLAYVLGYFGDAYKPEDDVPRWAEYARDSAHDESFAAALGRPAALYVLYPWHGRDILCTGAVIPYYEDHSTTRLTDAEWRAKLARPTPPPRAVWLEPYREP</sequence>
<organism evidence="1 2">
    <name type="scientific">Horticoccus luteus</name>
    <dbReference type="NCBI Taxonomy" id="2862869"/>
    <lineage>
        <taxon>Bacteria</taxon>
        <taxon>Pseudomonadati</taxon>
        <taxon>Verrucomicrobiota</taxon>
        <taxon>Opitutia</taxon>
        <taxon>Opitutales</taxon>
        <taxon>Opitutaceae</taxon>
        <taxon>Horticoccus</taxon>
    </lineage>
</organism>
<proteinExistence type="predicted"/>
<evidence type="ECO:0000313" key="1">
    <source>
        <dbReference type="EMBL" id="QYM79116.1"/>
    </source>
</evidence>
<dbReference type="Pfam" id="PF11369">
    <property type="entry name" value="DUF3160"/>
    <property type="match status" value="2"/>
</dbReference>
<name>A0A8F9TW62_9BACT</name>
<dbReference type="AlphaFoldDB" id="A0A8F9TW62"/>
<dbReference type="InterPro" id="IPR022601">
    <property type="entry name" value="DUF3160"/>
</dbReference>
<gene>
    <name evidence="1" type="ORF">K0B96_00440</name>
</gene>
<protein>
    <submittedName>
        <fullName evidence="1">DUF3160 domain-containing protein</fullName>
    </submittedName>
</protein>
<dbReference type="Proteomes" id="UP000825051">
    <property type="component" value="Chromosome"/>
</dbReference>
<dbReference type="EMBL" id="CP080507">
    <property type="protein sequence ID" value="QYM79116.1"/>
    <property type="molecule type" value="Genomic_DNA"/>
</dbReference>
<accession>A0A8F9TW62</accession>
<reference evidence="1" key="1">
    <citation type="submission" date="2021-08" db="EMBL/GenBank/DDBJ databases">
        <title>Genome of a novel bacterium of the phylum Verrucomicrobia, Oleiharenicola sp. KSB-15.</title>
        <authorList>
            <person name="Chung J.-H."/>
            <person name="Ahn J.-H."/>
            <person name="Yoon Y."/>
            <person name="Kim D.-Y."/>
            <person name="An S.-H."/>
            <person name="Park I."/>
            <person name="Yeon J."/>
        </authorList>
    </citation>
    <scope>NUCLEOTIDE SEQUENCE</scope>
    <source>
        <strain evidence="1">KSB-15</strain>
    </source>
</reference>